<dbReference type="InterPro" id="IPR000215">
    <property type="entry name" value="Serpin_fam"/>
</dbReference>
<organism evidence="3 4">
    <name type="scientific">Huso huso</name>
    <name type="common">Beluga</name>
    <name type="synonym">Acipenser huso</name>
    <dbReference type="NCBI Taxonomy" id="61971"/>
    <lineage>
        <taxon>Eukaryota</taxon>
        <taxon>Metazoa</taxon>
        <taxon>Chordata</taxon>
        <taxon>Craniata</taxon>
        <taxon>Vertebrata</taxon>
        <taxon>Euteleostomi</taxon>
        <taxon>Actinopterygii</taxon>
        <taxon>Chondrostei</taxon>
        <taxon>Acipenseriformes</taxon>
        <taxon>Acipenseridae</taxon>
        <taxon>Huso</taxon>
    </lineage>
</organism>
<dbReference type="InterPro" id="IPR023795">
    <property type="entry name" value="Serpin_CS"/>
</dbReference>
<dbReference type="Gene3D" id="3.30.497.10">
    <property type="entry name" value="Antithrombin, subunit I, domain 2"/>
    <property type="match status" value="1"/>
</dbReference>
<reference evidence="3 4" key="1">
    <citation type="submission" date="2021-05" db="EMBL/GenBank/DDBJ databases">
        <authorList>
            <person name="Zahm M."/>
            <person name="Klopp C."/>
            <person name="Cabau C."/>
            <person name="Kuhl H."/>
            <person name="Suciu R."/>
            <person name="Ciorpac M."/>
            <person name="Holostenco D."/>
            <person name="Gessner J."/>
            <person name="Wuertz S."/>
            <person name="Hohne C."/>
            <person name="Stock M."/>
            <person name="Gislard M."/>
            <person name="Lluch J."/>
            <person name="Milhes M."/>
            <person name="Lampietro C."/>
            <person name="Lopez Roques C."/>
            <person name="Donnadieu C."/>
            <person name="Du K."/>
            <person name="Schartl M."/>
            <person name="Guiguen Y."/>
        </authorList>
    </citation>
    <scope>NUCLEOTIDE SEQUENCE [LARGE SCALE GENOMIC DNA]</scope>
    <source>
        <strain evidence="3">Hh-F2</strain>
        <tissue evidence="3">Blood</tissue>
    </source>
</reference>
<dbReference type="InterPro" id="IPR023796">
    <property type="entry name" value="Serpin_dom"/>
</dbReference>
<feature type="domain" description="Serpin" evidence="2">
    <location>
        <begin position="184"/>
        <end position="545"/>
    </location>
</feature>
<keyword evidence="4" id="KW-1185">Reference proteome</keyword>
<name>A0ABR0ZFW1_HUSHU</name>
<dbReference type="PRINTS" id="PR00780">
    <property type="entry name" value="LEUSERPINII"/>
</dbReference>
<dbReference type="InterPro" id="IPR033831">
    <property type="entry name" value="HCII_serpin_dom"/>
</dbReference>
<sequence>MFVFGAHIKRRTDYKGHQSTLLKTELFTPHVPRGTQISCLLQRTLLKGSPRMWFLVIVAVASLFPSPTHCGVKELGLHFDLTKQEDVKPVPLEEIPTDYHKENTLTNTLLGEELEEEDYIDFDKLFAEDDDYIDMIDEIESPATDVDIVIETTDPQIKRAKLHKLFQGKSRIQRLNTVNADFGFHLYRSLRNGANQSDNILLAPVGISTVMGMIDLGTKDQTHQQIFHTLGFEDFVNASSKYEDVTVHNLFRKLTHRLFRRNFGYTLRSVNDLYVESQHALVDVFRNNIKNYYFAEAQLVDFKDPSFLAKTNQRVAKLTKGLIKEALKTVNPDTLMMILNCLYFKGTWENKFPADLTHHRSFRLNDKETVKVSMMQTKGNFLAAADHDLECDVLQLPYVGNIYMLIVIPRKLSGMRSLERQLSSEVVNKWVHSMTNRTREVVFPKFKLQKNYNLIGSLKELGLTDLFEGNANFSGMTDQEIAIDMFNHQGTITVNEEGTEAAAVTKVGFMPLSAQIRFIVDRPFLFLIYEQRTNCLLFMGRVANPAKD</sequence>
<dbReference type="PROSITE" id="PS00284">
    <property type="entry name" value="SERPIN"/>
    <property type="match status" value="1"/>
</dbReference>
<comment type="similarity">
    <text evidence="1">Belongs to the serpin family.</text>
</comment>
<dbReference type="Gene3D" id="2.30.39.10">
    <property type="entry name" value="Alpha-1-antitrypsin, domain 1"/>
    <property type="match status" value="1"/>
</dbReference>
<dbReference type="InterPro" id="IPR042178">
    <property type="entry name" value="Serpin_sf_1"/>
</dbReference>
<proteinExistence type="inferred from homology"/>
<accession>A0ABR0ZFW1</accession>
<dbReference type="EMBL" id="JAHFZB010000012">
    <property type="protein sequence ID" value="KAK6483695.1"/>
    <property type="molecule type" value="Genomic_DNA"/>
</dbReference>
<evidence type="ECO:0000313" key="3">
    <source>
        <dbReference type="EMBL" id="KAK6483695.1"/>
    </source>
</evidence>
<evidence type="ECO:0000259" key="2">
    <source>
        <dbReference type="SMART" id="SM00093"/>
    </source>
</evidence>
<gene>
    <name evidence="3" type="ORF">HHUSO_G15242</name>
</gene>
<dbReference type="PANTHER" id="PTHR11461">
    <property type="entry name" value="SERINE PROTEASE INHIBITOR, SERPIN"/>
    <property type="match status" value="1"/>
</dbReference>
<dbReference type="SUPFAM" id="SSF56574">
    <property type="entry name" value="Serpins"/>
    <property type="match status" value="1"/>
</dbReference>
<comment type="caution">
    <text evidence="3">The sequence shown here is derived from an EMBL/GenBank/DDBJ whole genome shotgun (WGS) entry which is preliminary data.</text>
</comment>
<dbReference type="CDD" id="cd02047">
    <property type="entry name" value="serpinD1_HCF2"/>
    <property type="match status" value="1"/>
</dbReference>
<evidence type="ECO:0000256" key="1">
    <source>
        <dbReference type="RuleBase" id="RU000411"/>
    </source>
</evidence>
<dbReference type="SMART" id="SM00093">
    <property type="entry name" value="SERPIN"/>
    <property type="match status" value="1"/>
</dbReference>
<protein>
    <submittedName>
        <fullName evidence="3">Heparin cofactor 2-like</fullName>
    </submittedName>
</protein>
<dbReference type="PANTHER" id="PTHR11461:SF30">
    <property type="entry name" value="HEPARIN COFACTOR 2"/>
    <property type="match status" value="1"/>
</dbReference>
<evidence type="ECO:0000313" key="4">
    <source>
        <dbReference type="Proteomes" id="UP001369086"/>
    </source>
</evidence>
<dbReference type="InterPro" id="IPR036186">
    <property type="entry name" value="Serpin_sf"/>
</dbReference>
<dbReference type="Pfam" id="PF00079">
    <property type="entry name" value="Serpin"/>
    <property type="match status" value="1"/>
</dbReference>
<dbReference type="Proteomes" id="UP001369086">
    <property type="component" value="Unassembled WGS sequence"/>
</dbReference>
<dbReference type="InterPro" id="IPR042185">
    <property type="entry name" value="Serpin_sf_2"/>
</dbReference>